<organism evidence="1 2">
    <name type="scientific">Anaerocolumna aminovalerica</name>
    <dbReference type="NCBI Taxonomy" id="1527"/>
    <lineage>
        <taxon>Bacteria</taxon>
        <taxon>Bacillati</taxon>
        <taxon>Bacillota</taxon>
        <taxon>Clostridia</taxon>
        <taxon>Lachnospirales</taxon>
        <taxon>Lachnospiraceae</taxon>
        <taxon>Anaerocolumna</taxon>
    </lineage>
</organism>
<dbReference type="RefSeq" id="WP_091686868.1">
    <property type="nucleotide sequence ID" value="NZ_BAABFM010000001.1"/>
</dbReference>
<gene>
    <name evidence="1" type="ORF">SAMN04489757_11713</name>
</gene>
<dbReference type="EMBL" id="FOWD01000017">
    <property type="protein sequence ID" value="SFO30069.1"/>
    <property type="molecule type" value="Genomic_DNA"/>
</dbReference>
<dbReference type="STRING" id="1527.SAMN04489757_11713"/>
<evidence type="ECO:0000313" key="1">
    <source>
        <dbReference type="EMBL" id="SFO30069.1"/>
    </source>
</evidence>
<protein>
    <submittedName>
        <fullName evidence="1">Uncharacterized protein</fullName>
    </submittedName>
</protein>
<proteinExistence type="predicted"/>
<reference evidence="1 2" key="1">
    <citation type="submission" date="2016-10" db="EMBL/GenBank/DDBJ databases">
        <authorList>
            <person name="de Groot N.N."/>
        </authorList>
    </citation>
    <scope>NUCLEOTIDE SEQUENCE [LARGE SCALE GENOMIC DNA]</scope>
    <source>
        <strain evidence="1 2">DSM 1283</strain>
    </source>
</reference>
<evidence type="ECO:0000313" key="2">
    <source>
        <dbReference type="Proteomes" id="UP000198806"/>
    </source>
</evidence>
<dbReference type="Proteomes" id="UP000198806">
    <property type="component" value="Unassembled WGS sequence"/>
</dbReference>
<keyword evidence="2" id="KW-1185">Reference proteome</keyword>
<dbReference type="AlphaFoldDB" id="A0A1I5G2G9"/>
<name>A0A1I5G2G9_9FIRM</name>
<sequence>MGQNYASFHIIAENTKETLKQVEQYFSNDTTSNNKGNIRESLSESIYDESINNKFSLLHYLQDLFENTPKLMLINNKFISVYDESYSLENIETEGINLSKYLETPVIGTGNFDDDIFSILLFQKGKIITRYTIGEGLEENKFRQCNMDLDVFKKVTNLSVEKLDTLLKEEDIYDIEDGFSELYNIALDLTYDDLASFENKFKKLKETNSYSIFELLVTS</sequence>
<accession>A0A1I5G2G9</accession>
<dbReference type="OrthoDB" id="2641413at2"/>